<dbReference type="FunFam" id="3.30.200.20:FF:000043">
    <property type="entry name" value="Wall-associated receptor kinase 2"/>
    <property type="match status" value="1"/>
</dbReference>
<dbReference type="GO" id="GO:0007166">
    <property type="term" value="P:cell surface receptor signaling pathway"/>
    <property type="evidence" value="ECO:0007669"/>
    <property type="project" value="InterPro"/>
</dbReference>
<dbReference type="GO" id="GO:0005524">
    <property type="term" value="F:ATP binding"/>
    <property type="evidence" value="ECO:0007669"/>
    <property type="project" value="UniProtKB-UniRule"/>
</dbReference>
<dbReference type="AlphaFoldDB" id="A0A833XKS8"/>
<protein>
    <recommendedName>
        <fullName evidence="16">Protein kinase domain-containing protein</fullName>
    </recommendedName>
</protein>
<evidence type="ECO:0000256" key="2">
    <source>
        <dbReference type="ARBA" id="ARBA00022527"/>
    </source>
</evidence>
<dbReference type="InterPro" id="IPR017441">
    <property type="entry name" value="Protein_kinase_ATP_BS"/>
</dbReference>
<feature type="binding site" evidence="13">
    <location>
        <position position="108"/>
    </location>
    <ligand>
        <name>ATP</name>
        <dbReference type="ChEBI" id="CHEBI:30616"/>
    </ligand>
</feature>
<keyword evidence="6 13" id="KW-0547">Nucleotide-binding</keyword>
<organism evidence="17 18">
    <name type="scientific">Juglans regia</name>
    <name type="common">English walnut</name>
    <dbReference type="NCBI Taxonomy" id="51240"/>
    <lineage>
        <taxon>Eukaryota</taxon>
        <taxon>Viridiplantae</taxon>
        <taxon>Streptophyta</taxon>
        <taxon>Embryophyta</taxon>
        <taxon>Tracheophyta</taxon>
        <taxon>Spermatophyta</taxon>
        <taxon>Magnoliopsida</taxon>
        <taxon>eudicotyledons</taxon>
        <taxon>Gunneridae</taxon>
        <taxon>Pentapetalae</taxon>
        <taxon>rosids</taxon>
        <taxon>fabids</taxon>
        <taxon>Fagales</taxon>
        <taxon>Juglandaceae</taxon>
        <taxon>Juglans</taxon>
    </lineage>
</organism>
<evidence type="ECO:0000256" key="13">
    <source>
        <dbReference type="PROSITE-ProRule" id="PRU10141"/>
    </source>
</evidence>
<keyword evidence="9 15" id="KW-1133">Transmembrane helix</keyword>
<evidence type="ECO:0000256" key="3">
    <source>
        <dbReference type="ARBA" id="ARBA00022679"/>
    </source>
</evidence>
<dbReference type="InterPro" id="IPR000719">
    <property type="entry name" value="Prot_kinase_dom"/>
</dbReference>
<dbReference type="PANTHER" id="PTHR27005:SF468">
    <property type="entry name" value="OS01G0310500 PROTEIN"/>
    <property type="match status" value="1"/>
</dbReference>
<dbReference type="PROSITE" id="PS00107">
    <property type="entry name" value="PROTEIN_KINASE_ATP"/>
    <property type="match status" value="1"/>
</dbReference>
<comment type="catalytic activity">
    <reaction evidence="12">
        <text>L-threonyl-[protein] + ATP = O-phospho-L-threonyl-[protein] + ADP + H(+)</text>
        <dbReference type="Rhea" id="RHEA:46608"/>
        <dbReference type="Rhea" id="RHEA-COMP:11060"/>
        <dbReference type="Rhea" id="RHEA-COMP:11605"/>
        <dbReference type="ChEBI" id="CHEBI:15378"/>
        <dbReference type="ChEBI" id="CHEBI:30013"/>
        <dbReference type="ChEBI" id="CHEBI:30616"/>
        <dbReference type="ChEBI" id="CHEBI:61977"/>
        <dbReference type="ChEBI" id="CHEBI:456216"/>
    </reaction>
</comment>
<dbReference type="Gramene" id="Jr06_02800_p1">
    <property type="protein sequence ID" value="cds.Jr06_02800_p1"/>
    <property type="gene ID" value="Jr06_02800"/>
</dbReference>
<dbReference type="Gene3D" id="1.10.510.10">
    <property type="entry name" value="Transferase(Phosphotransferase) domain 1"/>
    <property type="match status" value="1"/>
</dbReference>
<evidence type="ECO:0000256" key="12">
    <source>
        <dbReference type="ARBA" id="ARBA00047951"/>
    </source>
</evidence>
<gene>
    <name evidence="17" type="ORF">F2P56_012059</name>
</gene>
<accession>A0A833XKS8</accession>
<dbReference type="InterPro" id="IPR008271">
    <property type="entry name" value="Ser/Thr_kinase_AS"/>
</dbReference>
<evidence type="ECO:0000313" key="18">
    <source>
        <dbReference type="Proteomes" id="UP000619265"/>
    </source>
</evidence>
<evidence type="ECO:0000256" key="6">
    <source>
        <dbReference type="ARBA" id="ARBA00022741"/>
    </source>
</evidence>
<reference evidence="17" key="1">
    <citation type="submission" date="2015-10" db="EMBL/GenBank/DDBJ databases">
        <authorList>
            <person name="Martinez-Garcia P.J."/>
            <person name="Crepeau M.W."/>
            <person name="Puiu D."/>
            <person name="Gonzalez-Ibeas D."/>
            <person name="Whalen J."/>
            <person name="Stevens K."/>
            <person name="Paul R."/>
            <person name="Butterfield T."/>
            <person name="Britton M."/>
            <person name="Reagan R."/>
            <person name="Chakraborty S."/>
            <person name="Walawage S.L."/>
            <person name="Vasquez-Gross H.A."/>
            <person name="Cardeno C."/>
            <person name="Famula R."/>
            <person name="Pratt K."/>
            <person name="Kuruganti S."/>
            <person name="Aradhya M.K."/>
            <person name="Leslie C.A."/>
            <person name="Dandekar A.M."/>
            <person name="Salzberg S.L."/>
            <person name="Wegrzyn J.L."/>
            <person name="Langley C.H."/>
            <person name="Neale D.B."/>
        </authorList>
    </citation>
    <scope>NUCLEOTIDE SEQUENCE</scope>
    <source>
        <tissue evidence="17">Leaves</tissue>
    </source>
</reference>
<evidence type="ECO:0000259" key="16">
    <source>
        <dbReference type="PROSITE" id="PS50011"/>
    </source>
</evidence>
<evidence type="ECO:0000256" key="9">
    <source>
        <dbReference type="ARBA" id="ARBA00022989"/>
    </source>
</evidence>
<evidence type="ECO:0000313" key="17">
    <source>
        <dbReference type="EMBL" id="KAF5467847.1"/>
    </source>
</evidence>
<keyword evidence="5" id="KW-0732">Signal</keyword>
<comment type="caution">
    <text evidence="17">The sequence shown here is derived from an EMBL/GenBank/DDBJ whole genome shotgun (WGS) entry which is preliminary data.</text>
</comment>
<dbReference type="Gene3D" id="3.30.200.20">
    <property type="entry name" value="Phosphorylase Kinase, domain 1"/>
    <property type="match status" value="1"/>
</dbReference>
<dbReference type="Proteomes" id="UP000619265">
    <property type="component" value="Unassembled WGS sequence"/>
</dbReference>
<keyword evidence="4 15" id="KW-0812">Transmembrane</keyword>
<comment type="subcellular location">
    <subcellularLocation>
        <location evidence="1">Membrane</location>
        <topology evidence="1">Single-pass type I membrane protein</topology>
    </subcellularLocation>
</comment>
<keyword evidence="2 14" id="KW-0723">Serine/threonine-protein kinase</keyword>
<evidence type="ECO:0000256" key="4">
    <source>
        <dbReference type="ARBA" id="ARBA00022692"/>
    </source>
</evidence>
<name>A0A833XKS8_JUGRE</name>
<evidence type="ECO:0000256" key="15">
    <source>
        <dbReference type="SAM" id="Phobius"/>
    </source>
</evidence>
<sequence>MSSVCLSNVGTGVGFISLLVLSSWVYFILMKRKILKLREKFFQQNGGLILHQQLCQQEGSTETVKIFTVDELQKATKNYDESRIIGRGGFGTVFKGFLADNKIIAIKKSKIEDENQIEQFINEVVVLSQINHRHVVKLLGCCLETQVPLLVNEFVQNDTLFKHIHQDSNASTFPWETRLRIATETAKAIWYMHSAASIPIIHRDVKSTNILLNDDFTAKVSDFGTSRLVPRNQTQLATVV</sequence>
<evidence type="ECO:0000256" key="8">
    <source>
        <dbReference type="ARBA" id="ARBA00022840"/>
    </source>
</evidence>
<dbReference type="PROSITE" id="PS00108">
    <property type="entry name" value="PROTEIN_KINASE_ST"/>
    <property type="match status" value="1"/>
</dbReference>
<dbReference type="GO" id="GO:0016020">
    <property type="term" value="C:membrane"/>
    <property type="evidence" value="ECO:0007669"/>
    <property type="project" value="UniProtKB-SubCell"/>
</dbReference>
<dbReference type="EMBL" id="LIHL02000006">
    <property type="protein sequence ID" value="KAF5467847.1"/>
    <property type="molecule type" value="Genomic_DNA"/>
</dbReference>
<feature type="transmembrane region" description="Helical" evidence="15">
    <location>
        <begin position="12"/>
        <end position="30"/>
    </location>
</feature>
<dbReference type="InterPro" id="IPR011009">
    <property type="entry name" value="Kinase-like_dom_sf"/>
</dbReference>
<evidence type="ECO:0000256" key="11">
    <source>
        <dbReference type="ARBA" id="ARBA00047558"/>
    </source>
</evidence>
<dbReference type="SUPFAM" id="SSF56112">
    <property type="entry name" value="Protein kinase-like (PK-like)"/>
    <property type="match status" value="1"/>
</dbReference>
<dbReference type="InterPro" id="IPR045274">
    <property type="entry name" value="WAK-like"/>
</dbReference>
<dbReference type="GO" id="GO:0004674">
    <property type="term" value="F:protein serine/threonine kinase activity"/>
    <property type="evidence" value="ECO:0007669"/>
    <property type="project" value="UniProtKB-KW"/>
</dbReference>
<feature type="domain" description="Protein kinase" evidence="16">
    <location>
        <begin position="79"/>
        <end position="240"/>
    </location>
</feature>
<keyword evidence="10 15" id="KW-0472">Membrane</keyword>
<dbReference type="Pfam" id="PF00069">
    <property type="entry name" value="Pkinase"/>
    <property type="match status" value="1"/>
</dbReference>
<comment type="similarity">
    <text evidence="14">Belongs to the protein kinase superfamily.</text>
</comment>
<evidence type="ECO:0000256" key="14">
    <source>
        <dbReference type="RuleBase" id="RU000304"/>
    </source>
</evidence>
<proteinExistence type="inferred from homology"/>
<keyword evidence="3" id="KW-0808">Transferase</keyword>
<dbReference type="SMART" id="SM00220">
    <property type="entry name" value="S_TKc"/>
    <property type="match status" value="1"/>
</dbReference>
<keyword evidence="8 13" id="KW-0067">ATP-binding</keyword>
<evidence type="ECO:0000256" key="5">
    <source>
        <dbReference type="ARBA" id="ARBA00022729"/>
    </source>
</evidence>
<dbReference type="PANTHER" id="PTHR27005">
    <property type="entry name" value="WALL-ASSOCIATED RECEPTOR KINASE-LIKE 21"/>
    <property type="match status" value="1"/>
</dbReference>
<comment type="catalytic activity">
    <reaction evidence="11">
        <text>L-seryl-[protein] + ATP = O-phospho-L-seryl-[protein] + ADP + H(+)</text>
        <dbReference type="Rhea" id="RHEA:17989"/>
        <dbReference type="Rhea" id="RHEA-COMP:9863"/>
        <dbReference type="Rhea" id="RHEA-COMP:11604"/>
        <dbReference type="ChEBI" id="CHEBI:15378"/>
        <dbReference type="ChEBI" id="CHEBI:29999"/>
        <dbReference type="ChEBI" id="CHEBI:30616"/>
        <dbReference type="ChEBI" id="CHEBI:83421"/>
        <dbReference type="ChEBI" id="CHEBI:456216"/>
    </reaction>
</comment>
<evidence type="ECO:0000256" key="7">
    <source>
        <dbReference type="ARBA" id="ARBA00022777"/>
    </source>
</evidence>
<reference evidence="17" key="2">
    <citation type="submission" date="2020-03" db="EMBL/GenBank/DDBJ databases">
        <title>Walnut 2.0.</title>
        <authorList>
            <person name="Marrano A."/>
            <person name="Britton M."/>
            <person name="Zimin A.V."/>
            <person name="Zaini P.A."/>
            <person name="Workman R."/>
            <person name="Puiu D."/>
            <person name="Bianco L."/>
            <person name="Allen B.J."/>
            <person name="Troggio M."/>
            <person name="Leslie C.A."/>
            <person name="Timp W."/>
            <person name="Dendekar A."/>
            <person name="Salzberg S.L."/>
            <person name="Neale D.B."/>
        </authorList>
    </citation>
    <scope>NUCLEOTIDE SEQUENCE</scope>
    <source>
        <tissue evidence="17">Leaves</tissue>
    </source>
</reference>
<dbReference type="PROSITE" id="PS50011">
    <property type="entry name" value="PROTEIN_KINASE_DOM"/>
    <property type="match status" value="1"/>
</dbReference>
<evidence type="ECO:0000256" key="10">
    <source>
        <dbReference type="ARBA" id="ARBA00023136"/>
    </source>
</evidence>
<keyword evidence="7" id="KW-0418">Kinase</keyword>
<evidence type="ECO:0000256" key="1">
    <source>
        <dbReference type="ARBA" id="ARBA00004479"/>
    </source>
</evidence>